<dbReference type="FunCoup" id="J3PA23">
    <property type="interactions" value="44"/>
</dbReference>
<dbReference type="GeneID" id="20350804"/>
<dbReference type="Pfam" id="PF00651">
    <property type="entry name" value="BTB"/>
    <property type="match status" value="2"/>
</dbReference>
<dbReference type="InterPro" id="IPR044515">
    <property type="entry name" value="ABTB1"/>
</dbReference>
<dbReference type="SUPFAM" id="SSF54695">
    <property type="entry name" value="POZ domain"/>
    <property type="match status" value="2"/>
</dbReference>
<proteinExistence type="predicted"/>
<reference evidence="6" key="3">
    <citation type="submission" date="2010-09" db="EMBL/GenBank/DDBJ databases">
        <title>Annotation of Gaeumannomyces graminis var. tritici R3-111a-1.</title>
        <authorList>
            <consortium name="The Broad Institute Genome Sequencing Platform"/>
            <person name="Ma L.-J."/>
            <person name="Dead R."/>
            <person name="Young S.K."/>
            <person name="Zeng Q."/>
            <person name="Gargeya S."/>
            <person name="Fitzgerald M."/>
            <person name="Haas B."/>
            <person name="Abouelleil A."/>
            <person name="Alvarado L."/>
            <person name="Arachchi H.M."/>
            <person name="Berlin A."/>
            <person name="Brown A."/>
            <person name="Chapman S.B."/>
            <person name="Chen Z."/>
            <person name="Dunbar C."/>
            <person name="Freedman E."/>
            <person name="Gearin G."/>
            <person name="Gellesch M."/>
            <person name="Goldberg J."/>
            <person name="Griggs A."/>
            <person name="Gujja S."/>
            <person name="Heiman D."/>
            <person name="Howarth C."/>
            <person name="Larson L."/>
            <person name="Lui A."/>
            <person name="MacDonald P.J.P."/>
            <person name="Mehta T."/>
            <person name="Montmayeur A."/>
            <person name="Murphy C."/>
            <person name="Neiman D."/>
            <person name="Pearson M."/>
            <person name="Priest M."/>
            <person name="Roberts A."/>
            <person name="Saif S."/>
            <person name="Shea T."/>
            <person name="Shenoy N."/>
            <person name="Sisk P."/>
            <person name="Stolte C."/>
            <person name="Sykes S."/>
            <person name="Yandava C."/>
            <person name="Wortman J."/>
            <person name="Nusbaum C."/>
            <person name="Birren B."/>
        </authorList>
    </citation>
    <scope>NUCLEOTIDE SEQUENCE</scope>
    <source>
        <strain evidence="6">R3-111a-1</strain>
    </source>
</reference>
<dbReference type="Gene3D" id="3.30.710.10">
    <property type="entry name" value="Potassium Channel Kv1.1, Chain A"/>
    <property type="match status" value="2"/>
</dbReference>
<dbReference type="RefSeq" id="XP_009226483.1">
    <property type="nucleotide sequence ID" value="XM_009228219.1"/>
</dbReference>
<reference evidence="7" key="4">
    <citation type="journal article" date="2015" name="G3 (Bethesda)">
        <title>Genome sequences of three phytopathogenic species of the Magnaporthaceae family of fungi.</title>
        <authorList>
            <person name="Okagaki L.H."/>
            <person name="Nunes C.C."/>
            <person name="Sailsbery J."/>
            <person name="Clay B."/>
            <person name="Brown D."/>
            <person name="John T."/>
            <person name="Oh Y."/>
            <person name="Young N."/>
            <person name="Fitzgerald M."/>
            <person name="Haas B.J."/>
            <person name="Zeng Q."/>
            <person name="Young S."/>
            <person name="Adiconis X."/>
            <person name="Fan L."/>
            <person name="Levin J.Z."/>
            <person name="Mitchell T.K."/>
            <person name="Okubara P.A."/>
            <person name="Farman M.L."/>
            <person name="Kohn L.M."/>
            <person name="Birren B."/>
            <person name="Ma L.-J."/>
            <person name="Dean R.A."/>
        </authorList>
    </citation>
    <scope>NUCLEOTIDE SEQUENCE</scope>
    <source>
        <strain evidence="7">R3-111a-1</strain>
    </source>
</reference>
<keyword evidence="2 3" id="KW-0040">ANK repeat</keyword>
<dbReference type="AlphaFoldDB" id="J3PA23"/>
<dbReference type="OrthoDB" id="684045at2759"/>
<evidence type="ECO:0000259" key="5">
    <source>
        <dbReference type="PROSITE" id="PS50097"/>
    </source>
</evidence>
<evidence type="ECO:0000256" key="2">
    <source>
        <dbReference type="ARBA" id="ARBA00023043"/>
    </source>
</evidence>
<dbReference type="Gene3D" id="1.25.40.20">
    <property type="entry name" value="Ankyrin repeat-containing domain"/>
    <property type="match status" value="1"/>
</dbReference>
<dbReference type="PROSITE" id="PS50097">
    <property type="entry name" value="BTB"/>
    <property type="match status" value="2"/>
</dbReference>
<dbReference type="PROSITE" id="PS50088">
    <property type="entry name" value="ANK_REPEAT"/>
    <property type="match status" value="1"/>
</dbReference>
<evidence type="ECO:0000313" key="6">
    <source>
        <dbReference type="EMBL" id="EJT73509.1"/>
    </source>
</evidence>
<dbReference type="InterPro" id="IPR036770">
    <property type="entry name" value="Ankyrin_rpt-contain_sf"/>
</dbReference>
<dbReference type="VEuPathDB" id="FungiDB:GGTG_10346"/>
<reference evidence="8" key="1">
    <citation type="submission" date="2010-07" db="EMBL/GenBank/DDBJ databases">
        <title>The genome sequence of Gaeumannomyces graminis var. tritici strain R3-111a-1.</title>
        <authorList>
            <consortium name="The Broad Institute Genome Sequencing Platform"/>
            <person name="Ma L.-J."/>
            <person name="Dead R."/>
            <person name="Young S."/>
            <person name="Zeng Q."/>
            <person name="Koehrsen M."/>
            <person name="Alvarado L."/>
            <person name="Berlin A."/>
            <person name="Chapman S.B."/>
            <person name="Chen Z."/>
            <person name="Freedman E."/>
            <person name="Gellesch M."/>
            <person name="Goldberg J."/>
            <person name="Griggs A."/>
            <person name="Gujja S."/>
            <person name="Heilman E.R."/>
            <person name="Heiman D."/>
            <person name="Hepburn T."/>
            <person name="Howarth C."/>
            <person name="Jen D."/>
            <person name="Larson L."/>
            <person name="Mehta T."/>
            <person name="Neiman D."/>
            <person name="Pearson M."/>
            <person name="Roberts A."/>
            <person name="Saif S."/>
            <person name="Shea T."/>
            <person name="Shenoy N."/>
            <person name="Sisk P."/>
            <person name="Stolte C."/>
            <person name="Sykes S."/>
            <person name="Walk T."/>
            <person name="White J."/>
            <person name="Yandava C."/>
            <person name="Haas B."/>
            <person name="Nusbaum C."/>
            <person name="Birren B."/>
        </authorList>
    </citation>
    <scope>NUCLEOTIDE SEQUENCE [LARGE SCALE GENOMIC DNA]</scope>
    <source>
        <strain evidence="8">R3-111a-1</strain>
    </source>
</reference>
<dbReference type="FunFam" id="1.25.40.20:FF:000248">
    <property type="entry name" value="Ankyrin repeat and BTB/POZ domain protein"/>
    <property type="match status" value="1"/>
</dbReference>
<dbReference type="CDD" id="cd18497">
    <property type="entry name" value="BACK_ABTB1_BPOZ"/>
    <property type="match status" value="1"/>
</dbReference>
<dbReference type="eggNOG" id="KOG0511">
    <property type="taxonomic scope" value="Eukaryota"/>
</dbReference>
<evidence type="ECO:0000256" key="4">
    <source>
        <dbReference type="SAM" id="MobiDB-lite"/>
    </source>
</evidence>
<dbReference type="EnsemblFungi" id="EJT73509">
    <property type="protein sequence ID" value="EJT73509"/>
    <property type="gene ID" value="GGTG_10346"/>
</dbReference>
<name>J3PA23_GAET3</name>
<evidence type="ECO:0000313" key="8">
    <source>
        <dbReference type="Proteomes" id="UP000006039"/>
    </source>
</evidence>
<dbReference type="EMBL" id="GL385399">
    <property type="protein sequence ID" value="EJT73509.1"/>
    <property type="molecule type" value="Genomic_DNA"/>
</dbReference>
<feature type="domain" description="BTB" evidence="5">
    <location>
        <begin position="148"/>
        <end position="218"/>
    </location>
</feature>
<protein>
    <submittedName>
        <fullName evidence="6">BTB/POZ domain-containing protein 3</fullName>
    </submittedName>
</protein>
<dbReference type="SMART" id="SM00248">
    <property type="entry name" value="ANK"/>
    <property type="match status" value="2"/>
</dbReference>
<dbReference type="PANTHER" id="PTHR46231">
    <property type="entry name" value="ANKYRIN REPEAT AND BTB/POZ DOMAIN-CONTAINING PROTEIN 1"/>
    <property type="match status" value="1"/>
</dbReference>
<keyword evidence="8" id="KW-1185">Reference proteome</keyword>
<dbReference type="HOGENOM" id="CLU_022885_2_0_1"/>
<dbReference type="Pfam" id="PF12796">
    <property type="entry name" value="Ank_2"/>
    <property type="match status" value="1"/>
</dbReference>
<reference evidence="7" key="5">
    <citation type="submission" date="2018-04" db="UniProtKB">
        <authorList>
            <consortium name="EnsemblFungi"/>
        </authorList>
    </citation>
    <scope>IDENTIFICATION</scope>
    <source>
        <strain evidence="7">R3-111a-1</strain>
    </source>
</reference>
<reference evidence="6" key="2">
    <citation type="submission" date="2010-07" db="EMBL/GenBank/DDBJ databases">
        <authorList>
            <consortium name="The Broad Institute Genome Sequencing Platform"/>
            <consortium name="Broad Institute Genome Sequencing Center for Infectious Disease"/>
            <person name="Ma L.-J."/>
            <person name="Dead R."/>
            <person name="Young S."/>
            <person name="Zeng Q."/>
            <person name="Koehrsen M."/>
            <person name="Alvarado L."/>
            <person name="Berlin A."/>
            <person name="Chapman S.B."/>
            <person name="Chen Z."/>
            <person name="Freedman E."/>
            <person name="Gellesch M."/>
            <person name="Goldberg J."/>
            <person name="Griggs A."/>
            <person name="Gujja S."/>
            <person name="Heilman E.R."/>
            <person name="Heiman D."/>
            <person name="Hepburn T."/>
            <person name="Howarth C."/>
            <person name="Jen D."/>
            <person name="Larson L."/>
            <person name="Mehta T."/>
            <person name="Neiman D."/>
            <person name="Pearson M."/>
            <person name="Roberts A."/>
            <person name="Saif S."/>
            <person name="Shea T."/>
            <person name="Shenoy N."/>
            <person name="Sisk P."/>
            <person name="Stolte C."/>
            <person name="Sykes S."/>
            <person name="Walk T."/>
            <person name="White J."/>
            <person name="Yandava C."/>
            <person name="Haas B."/>
            <person name="Nusbaum C."/>
            <person name="Birren B."/>
        </authorList>
    </citation>
    <scope>NUCLEOTIDE SEQUENCE</scope>
    <source>
        <strain evidence="6">R3-111a-1</strain>
    </source>
</reference>
<dbReference type="GO" id="GO:0005737">
    <property type="term" value="C:cytoplasm"/>
    <property type="evidence" value="ECO:0007669"/>
    <property type="project" value="TreeGrafter"/>
</dbReference>
<accession>J3PA23</accession>
<dbReference type="SUPFAM" id="SSF48403">
    <property type="entry name" value="Ankyrin repeat"/>
    <property type="match status" value="1"/>
</dbReference>
<sequence>MVVPKHELEAKLREESSLVRSGLLREENPLDLSGAFSDFLEACRRGDLKTCQELLSAGVNINGRDAFDYTPLILASLCGHFDLVRFLLESGATAERNTFQGERAVYNALNDKIRKLLIQYDYSKSTDPLQPWSSHITSLLSLTTPQTSDITLSGGDGLVPTVAFELHKFLLAARTPYFAKKLADAPGTETWKLPNSPPVEATRAVIRYLYLDELSSDFASSGAGGVTEEDIFKGIDKISRSLEVGHIWDAVMASSNRRLARQRYQDEVRRAQEQVESFFRDNVIAKKIFADSRAAQDVKWSRDNSTYADCLLQADESESEGGDLDTAGANGASVLTPGSHEARPRRATLYPVHKAMLIRSPYFQTMFAGPFLEAQSTEHLRVVRVDCVPEVLEVVLSFLYTERADCSLELALDLLYTADMLLLDKLKSRAVALISALGSGNSSSVAEKPTQNAPAKAETAEAEPINIYDVIRAAWDLRVQRLEEFAARYISARLEHYIDKPEFAEMIQESASRIKNREDTDTIELLDDIRFYLSERFRLRFEDTGWDEMMKEDQPLGGDHIPVDGDTPGETTLPEGAQTVTVSALNPTGASNVIKGAPTQQRVPPPSSWISTLAGTLVEDEFEADAANYQILLQKIDDMLDRLELDA</sequence>
<dbReference type="InterPro" id="IPR011333">
    <property type="entry name" value="SKP1/BTB/POZ_sf"/>
</dbReference>
<dbReference type="PANTHER" id="PTHR46231:SF1">
    <property type="entry name" value="ANKYRIN REPEAT AND BTB_POZ DOMAIN-CONTAINING PROTEIN 1"/>
    <property type="match status" value="1"/>
</dbReference>
<gene>
    <name evidence="7" type="primary">20350804</name>
    <name evidence="6" type="ORF">GGTG_10346</name>
</gene>
<dbReference type="CDD" id="cd18186">
    <property type="entry name" value="BTB_POZ_ZBTB_KLHL-like"/>
    <property type="match status" value="1"/>
</dbReference>
<dbReference type="GO" id="GO:0000151">
    <property type="term" value="C:ubiquitin ligase complex"/>
    <property type="evidence" value="ECO:0007669"/>
    <property type="project" value="TreeGrafter"/>
</dbReference>
<dbReference type="Proteomes" id="UP000006039">
    <property type="component" value="Unassembled WGS sequence"/>
</dbReference>
<dbReference type="STRING" id="644352.J3PA23"/>
<evidence type="ECO:0000256" key="1">
    <source>
        <dbReference type="ARBA" id="ARBA00022737"/>
    </source>
</evidence>
<dbReference type="InterPro" id="IPR000210">
    <property type="entry name" value="BTB/POZ_dom"/>
</dbReference>
<evidence type="ECO:0000313" key="7">
    <source>
        <dbReference type="EnsemblFungi" id="EJT73509"/>
    </source>
</evidence>
<keyword evidence="1" id="KW-0677">Repeat</keyword>
<feature type="repeat" description="ANK" evidence="3">
    <location>
        <begin position="67"/>
        <end position="99"/>
    </location>
</feature>
<dbReference type="PROSITE" id="PS50297">
    <property type="entry name" value="ANK_REP_REGION"/>
    <property type="match status" value="1"/>
</dbReference>
<dbReference type="InterPro" id="IPR002110">
    <property type="entry name" value="Ankyrin_rpt"/>
</dbReference>
<feature type="region of interest" description="Disordered" evidence="4">
    <location>
        <begin position="318"/>
        <end position="342"/>
    </location>
</feature>
<organism evidence="6">
    <name type="scientific">Gaeumannomyces tritici (strain R3-111a-1)</name>
    <name type="common">Wheat and barley take-all root rot fungus</name>
    <name type="synonym">Gaeumannomyces graminis var. tritici</name>
    <dbReference type="NCBI Taxonomy" id="644352"/>
    <lineage>
        <taxon>Eukaryota</taxon>
        <taxon>Fungi</taxon>
        <taxon>Dikarya</taxon>
        <taxon>Ascomycota</taxon>
        <taxon>Pezizomycotina</taxon>
        <taxon>Sordariomycetes</taxon>
        <taxon>Sordariomycetidae</taxon>
        <taxon>Magnaporthales</taxon>
        <taxon>Magnaporthaceae</taxon>
        <taxon>Gaeumannomyces</taxon>
    </lineage>
</organism>
<feature type="domain" description="BTB" evidence="5">
    <location>
        <begin position="350"/>
        <end position="408"/>
    </location>
</feature>
<dbReference type="SMART" id="SM00225">
    <property type="entry name" value="BTB"/>
    <property type="match status" value="2"/>
</dbReference>
<evidence type="ECO:0000256" key="3">
    <source>
        <dbReference type="PROSITE-ProRule" id="PRU00023"/>
    </source>
</evidence>